<reference evidence="4 5" key="1">
    <citation type="submission" date="2019-12" db="EMBL/GenBank/DDBJ databases">
        <title>A genome sequence resource for the geographically widespread anthracnose pathogen Colletotrichum asianum.</title>
        <authorList>
            <person name="Meng Y."/>
        </authorList>
    </citation>
    <scope>NUCLEOTIDE SEQUENCE [LARGE SCALE GENOMIC DNA]</scope>
    <source>
        <strain evidence="4 5">ICMP 18580</strain>
    </source>
</reference>
<dbReference type="CDD" id="cd08249">
    <property type="entry name" value="enoyl_reductase_like"/>
    <property type="match status" value="1"/>
</dbReference>
<dbReference type="GO" id="GO:0016651">
    <property type="term" value="F:oxidoreductase activity, acting on NAD(P)H"/>
    <property type="evidence" value="ECO:0007669"/>
    <property type="project" value="InterPro"/>
</dbReference>
<dbReference type="Pfam" id="PF08240">
    <property type="entry name" value="ADH_N"/>
    <property type="match status" value="1"/>
</dbReference>
<evidence type="ECO:0000313" key="5">
    <source>
        <dbReference type="Proteomes" id="UP000434172"/>
    </source>
</evidence>
<comment type="caution">
    <text evidence="4">The sequence shown here is derived from an EMBL/GenBank/DDBJ whole genome shotgun (WGS) entry which is preliminary data.</text>
</comment>
<feature type="domain" description="Enoyl reductase (ER)" evidence="3">
    <location>
        <begin position="12"/>
        <end position="362"/>
    </location>
</feature>
<keyword evidence="2" id="KW-0560">Oxidoreductase</keyword>
<dbReference type="InterPro" id="IPR013154">
    <property type="entry name" value="ADH-like_N"/>
</dbReference>
<dbReference type="Gene3D" id="3.90.180.10">
    <property type="entry name" value="Medium-chain alcohol dehydrogenases, catalytic domain"/>
    <property type="match status" value="1"/>
</dbReference>
<dbReference type="PANTHER" id="PTHR45348">
    <property type="entry name" value="HYPOTHETICAL OXIDOREDUCTASE (EUROFUNG)"/>
    <property type="match status" value="1"/>
</dbReference>
<organism evidence="4 5">
    <name type="scientific">Colletotrichum asianum</name>
    <dbReference type="NCBI Taxonomy" id="702518"/>
    <lineage>
        <taxon>Eukaryota</taxon>
        <taxon>Fungi</taxon>
        <taxon>Dikarya</taxon>
        <taxon>Ascomycota</taxon>
        <taxon>Pezizomycotina</taxon>
        <taxon>Sordariomycetes</taxon>
        <taxon>Hypocreomycetidae</taxon>
        <taxon>Glomerellales</taxon>
        <taxon>Glomerellaceae</taxon>
        <taxon>Colletotrichum</taxon>
        <taxon>Colletotrichum gloeosporioides species complex</taxon>
    </lineage>
</organism>
<keyword evidence="5" id="KW-1185">Reference proteome</keyword>
<evidence type="ECO:0000256" key="1">
    <source>
        <dbReference type="ARBA" id="ARBA00008072"/>
    </source>
</evidence>
<dbReference type="PANTHER" id="PTHR45348:SF7">
    <property type="entry name" value="ZINC BINDING OXIDOREDUCTASE, PUTATIVE-RELATED"/>
    <property type="match status" value="1"/>
</dbReference>
<dbReference type="SUPFAM" id="SSF50129">
    <property type="entry name" value="GroES-like"/>
    <property type="match status" value="1"/>
</dbReference>
<accession>A0A8H3WNG9</accession>
<evidence type="ECO:0000259" key="3">
    <source>
        <dbReference type="SMART" id="SM00829"/>
    </source>
</evidence>
<dbReference type="EMBL" id="WOWK01000014">
    <property type="protein sequence ID" value="KAF0329091.1"/>
    <property type="molecule type" value="Genomic_DNA"/>
</dbReference>
<evidence type="ECO:0000313" key="4">
    <source>
        <dbReference type="EMBL" id="KAF0329091.1"/>
    </source>
</evidence>
<dbReference type="InterPro" id="IPR047122">
    <property type="entry name" value="Trans-enoyl_RdTase-like"/>
</dbReference>
<dbReference type="OrthoDB" id="10257049at2759"/>
<dbReference type="InterPro" id="IPR011032">
    <property type="entry name" value="GroES-like_sf"/>
</dbReference>
<sequence length="366" mass="39436">MAAPMGNSIWLGEDGKLSQRQVSDTYEPTGADTLVHIKYSGINPADKKHFLMGLHSFIAGYEFSGTVIKSGPESLFQFGDAVFGMNRPQHQRPAQLGAHQGFAIAEPQAFFKLPEGMGLPEAAATVLVAQTVFDGLLNCLDFGFPAAGIQGSDPTDRSILIWGGASGVGMAAIQIAKTMRFGSIFVTASPRNHDGLMGLGATQCFDYSNPEVVRDIQSAAEKTDSGDLSVVFDAVVAGADPLLPPAERPPFRESSPFLAKRCCVAKGPRAEDLKLVSVLPVSDEPAYKHAMCWRPHGDKDFIGGAQSPEFPHRVRRAMDWLVQHHRDCWRIPRLAIVKGAQAGIGAMERSAAGEVSFEKIVLEHPL</sequence>
<dbReference type="SMART" id="SM00829">
    <property type="entry name" value="PKS_ER"/>
    <property type="match status" value="1"/>
</dbReference>
<dbReference type="Proteomes" id="UP000434172">
    <property type="component" value="Unassembled WGS sequence"/>
</dbReference>
<evidence type="ECO:0000256" key="2">
    <source>
        <dbReference type="ARBA" id="ARBA00023002"/>
    </source>
</evidence>
<gene>
    <name evidence="4" type="ORF">GQ607_003759</name>
</gene>
<comment type="similarity">
    <text evidence="1">Belongs to the zinc-containing alcohol dehydrogenase family.</text>
</comment>
<dbReference type="InterPro" id="IPR020843">
    <property type="entry name" value="ER"/>
</dbReference>
<name>A0A8H3WNG9_9PEZI</name>
<dbReference type="Gene3D" id="3.40.50.720">
    <property type="entry name" value="NAD(P)-binding Rossmann-like Domain"/>
    <property type="match status" value="1"/>
</dbReference>
<proteinExistence type="inferred from homology"/>
<dbReference type="AlphaFoldDB" id="A0A8H3WNG9"/>
<dbReference type="InterPro" id="IPR036291">
    <property type="entry name" value="NAD(P)-bd_dom_sf"/>
</dbReference>
<dbReference type="SUPFAM" id="SSF51735">
    <property type="entry name" value="NAD(P)-binding Rossmann-fold domains"/>
    <property type="match status" value="1"/>
</dbReference>
<protein>
    <submittedName>
        <fullName evidence="4">Putative alcohol dehydrogenase</fullName>
    </submittedName>
</protein>